<dbReference type="PANTHER" id="PTHR46856">
    <property type="entry name" value="PX DOMAIN-CONTAINING PROTEIN EREL1-RELATED"/>
    <property type="match status" value="1"/>
</dbReference>
<dbReference type="GO" id="GO:0010008">
    <property type="term" value="C:endosome membrane"/>
    <property type="evidence" value="ECO:0007669"/>
    <property type="project" value="UniProtKB-SubCell"/>
</dbReference>
<dbReference type="PROSITE" id="PS50878">
    <property type="entry name" value="RT_POL"/>
    <property type="match status" value="1"/>
</dbReference>
<keyword evidence="15" id="KW-0548">Nucleotidyltransferase</keyword>
<evidence type="ECO:0000256" key="2">
    <source>
        <dbReference type="ARBA" id="ARBA00004514"/>
    </source>
</evidence>
<keyword evidence="6" id="KW-0653">Protein transport</keyword>
<dbReference type="InterPro" id="IPR044588">
    <property type="entry name" value="EREX-like"/>
</dbReference>
<dbReference type="InterPro" id="IPR001683">
    <property type="entry name" value="PX_dom"/>
</dbReference>
<evidence type="ECO:0000313" key="16">
    <source>
        <dbReference type="Proteomes" id="UP000694240"/>
    </source>
</evidence>
<dbReference type="PANTHER" id="PTHR46856:SF1">
    <property type="entry name" value="PX DOMAIN-CONTAINING PROTEIN EREL1-RELATED"/>
    <property type="match status" value="1"/>
</dbReference>
<dbReference type="Pfam" id="PF14392">
    <property type="entry name" value="zf-CCHC_4"/>
    <property type="match status" value="1"/>
</dbReference>
<dbReference type="GO" id="GO:0004523">
    <property type="term" value="F:RNA-DNA hybrid ribonuclease activity"/>
    <property type="evidence" value="ECO:0007669"/>
    <property type="project" value="InterPro"/>
</dbReference>
<dbReference type="Pfam" id="PF00787">
    <property type="entry name" value="PX"/>
    <property type="match status" value="1"/>
</dbReference>
<comment type="caution">
    <text evidence="15">The sequence shown here is derived from an EMBL/GenBank/DDBJ whole genome shotgun (WGS) entry which is preliminary data.</text>
</comment>
<comment type="function">
    <text evidence="10">Acts as an effector of RABF2A and RABF2B. Involved in vacuolar transport of storage proteins. Regulates membrane trafficking to protein storage vacuoles (PSVs). Binds specifically to phosphatidylinositol 3-monophosphate (PtdIns3P).</text>
</comment>
<protein>
    <submittedName>
        <fullName evidence="15">Reverse transcriptase domain</fullName>
    </submittedName>
</protein>
<feature type="coiled-coil region" evidence="11">
    <location>
        <begin position="2230"/>
        <end position="2281"/>
    </location>
</feature>
<dbReference type="Pfam" id="PF00078">
    <property type="entry name" value="RVT_1"/>
    <property type="match status" value="1"/>
</dbReference>
<dbReference type="Pfam" id="PF14111">
    <property type="entry name" value="DUF4283"/>
    <property type="match status" value="1"/>
</dbReference>
<evidence type="ECO:0000256" key="10">
    <source>
        <dbReference type="ARBA" id="ARBA00055681"/>
    </source>
</evidence>
<evidence type="ECO:0000256" key="8">
    <source>
        <dbReference type="ARBA" id="ARBA00023121"/>
    </source>
</evidence>
<dbReference type="CDD" id="cd01650">
    <property type="entry name" value="RT_nLTR_like"/>
    <property type="match status" value="1"/>
</dbReference>
<name>A0A8T2A5J9_9BRAS</name>
<gene>
    <name evidence="15" type="ORF">ISN45_Aa04g005600</name>
</gene>
<organism evidence="15 16">
    <name type="scientific">Arabidopsis thaliana x Arabidopsis arenosa</name>
    <dbReference type="NCBI Taxonomy" id="1240361"/>
    <lineage>
        <taxon>Eukaryota</taxon>
        <taxon>Viridiplantae</taxon>
        <taxon>Streptophyta</taxon>
        <taxon>Embryophyta</taxon>
        <taxon>Tracheophyta</taxon>
        <taxon>Spermatophyta</taxon>
        <taxon>Magnoliopsida</taxon>
        <taxon>eudicotyledons</taxon>
        <taxon>Gunneridae</taxon>
        <taxon>Pentapetalae</taxon>
        <taxon>rosids</taxon>
        <taxon>malvids</taxon>
        <taxon>Brassicales</taxon>
        <taxon>Brassicaceae</taxon>
        <taxon>Camelineae</taxon>
        <taxon>Arabidopsis</taxon>
    </lineage>
</organism>
<feature type="region of interest" description="Disordered" evidence="12">
    <location>
        <begin position="1846"/>
        <end position="1867"/>
    </location>
</feature>
<proteinExistence type="predicted"/>
<keyword evidence="15" id="KW-0695">RNA-directed DNA polymerase</keyword>
<dbReference type="Pfam" id="PF03372">
    <property type="entry name" value="Exo_endo_phos"/>
    <property type="match status" value="1"/>
</dbReference>
<evidence type="ECO:0000256" key="3">
    <source>
        <dbReference type="ARBA" id="ARBA00022448"/>
    </source>
</evidence>
<feature type="region of interest" description="Disordered" evidence="12">
    <location>
        <begin position="2158"/>
        <end position="2177"/>
    </location>
</feature>
<dbReference type="Pfam" id="PF13966">
    <property type="entry name" value="zf-RVT"/>
    <property type="match status" value="1"/>
</dbReference>
<keyword evidence="5" id="KW-0967">Endosome</keyword>
<feature type="compositionally biased region" description="Basic and acidic residues" evidence="12">
    <location>
        <begin position="448"/>
        <end position="461"/>
    </location>
</feature>
<dbReference type="InterPro" id="IPR000477">
    <property type="entry name" value="RT_dom"/>
</dbReference>
<feature type="domain" description="Reverse transcriptase" evidence="14">
    <location>
        <begin position="926"/>
        <end position="1196"/>
    </location>
</feature>
<dbReference type="GO" id="GO:0003676">
    <property type="term" value="F:nucleic acid binding"/>
    <property type="evidence" value="ECO:0007669"/>
    <property type="project" value="InterPro"/>
</dbReference>
<comment type="subcellular location">
    <subcellularLocation>
        <location evidence="2">Cytoplasm</location>
        <location evidence="2">Cytosol</location>
    </subcellularLocation>
    <subcellularLocation>
        <location evidence="1">Endosome membrane</location>
        <topology evidence="1">Peripheral membrane protein</topology>
    </subcellularLocation>
</comment>
<evidence type="ECO:0000256" key="7">
    <source>
        <dbReference type="ARBA" id="ARBA00023054"/>
    </source>
</evidence>
<dbReference type="FunFam" id="3.30.1520.10:FF:000060">
    <property type="entry name" value="Phox (PX) domain-containing protein"/>
    <property type="match status" value="1"/>
</dbReference>
<dbReference type="GO" id="GO:0003964">
    <property type="term" value="F:RNA-directed DNA polymerase activity"/>
    <property type="evidence" value="ECO:0007669"/>
    <property type="project" value="UniProtKB-KW"/>
</dbReference>
<dbReference type="InterPro" id="IPR005135">
    <property type="entry name" value="Endo/exonuclease/phosphatase"/>
</dbReference>
<evidence type="ECO:0000313" key="15">
    <source>
        <dbReference type="EMBL" id="KAG7567709.1"/>
    </source>
</evidence>
<dbReference type="InterPro" id="IPR044730">
    <property type="entry name" value="RNase_H-like_dom_plant"/>
</dbReference>
<dbReference type="GO" id="GO:0015031">
    <property type="term" value="P:protein transport"/>
    <property type="evidence" value="ECO:0007669"/>
    <property type="project" value="UniProtKB-KW"/>
</dbReference>
<evidence type="ECO:0000256" key="9">
    <source>
        <dbReference type="ARBA" id="ARBA00023136"/>
    </source>
</evidence>
<dbReference type="PROSITE" id="PS50195">
    <property type="entry name" value="PX"/>
    <property type="match status" value="1"/>
</dbReference>
<keyword evidence="16" id="KW-1185">Reference proteome</keyword>
<evidence type="ECO:0000259" key="14">
    <source>
        <dbReference type="PROSITE" id="PS50878"/>
    </source>
</evidence>
<sequence>MMAILLAIQQLLIQFLLRRLLKKIPTVIVAGVGQFPLPHDRAVLSCKFVVFFHESAVAFQWIWGYLKRRFWRLFGKSSNPSLPHKSPFRFYLFRFIMADNIRRALQNIDLGIDDAPFTLPSAIVQQAANENRFCLIGRPLMPRKQNLRQLMTTLPRSWGLTGFVRGRIVENRRFQFVFPSEESMETVLRRGPWSYAERMLVLQRWSPDMDPQALNFIPFWIQIRGIPLQFMNLGIIDSIAGSLGMKMETDFDEANVRVQFVRVRVSINVSQPLRFQRNYQFSPGENTVISFFYERLRGFCAVCGMMTHDSGSCLLQNGGLDNSDGDDNDENDEINPLPHGNPGVQIHELGDDGQPIVENEEEENLNPQDQAIGEPEDMDQLSDIDPNHNALEGISSGESAGDEMQSNIFPAFVNESGPPSAVELLEREFRKRKQADGEEENNSRKKKSGSEFHSGEPKMEEGSSSGENAIRRLEEIQRVYLLDLMFLIETKQQDDYIRDLGVSLGFDNMCIVSPRGLSGGLAVFWKDHLSVQVVSHDVRLVDLHIQYKSFKFYLSCIYGNPIPSERHYLWEKLQRLSMNRYGPWMMCGDFNEILTAAEKKGGRTRSVSSCRNFNNMITCCNMKDLKSKGNPFSWVGKRQKETIEACLDRVFINSDWQSLYPESEAEFLQLAGSDHVPVIIDIEEEVQTKKGQFRYDKRYSRCDDFVNSVKKGWQRGTIDNMSSIQSKLKSCRRELAMWKRRNKVNSAEAIQTLKFQLDAAERDHSTPTYKIHGLRRDLNQAYRDEEQFWKTKSRNKWMVVGDRNTKYFHASTKVRKARNRMKSIMDSEGVVHYRDDAIGKIFESYFQTLFTSNQNSYGDDVFAGIERKVSDEMNRNLTRYVSDQEIKEAVNLIGADRAPGFDGFTAAFYHQFWDLIGKDVCTMVRHFFDSGEMDRNINLTQICLIPKINDSTNTADYRPISLCTVSYKIISKILTIRLKSCLGSLISDSQAAFVPGRNISDNVLVAHELLHALKSKKECQSGYLAIKTDISKAYDRVEWNFLERVMNQMGFDSKWVNWIMECVRTVSYEVLINGSPYGHIQPTRGLRQGDPLSPYLFLFCAEVLSQMLDNAVVNRQVHGMKLERECPVISHLLFADDSLFFCRATEANCQNMANIFKRYEEISGQMINYSKSSVIFGMKIPEAKRRRLQRILGIGNVGGGGKYLGLPEQFGRKKVEMFEYIVKRVKDRTEGWSTKFLSPAGKEILIKSIAMALPVYSMNCFMLPHTICDEIQSVLTTFWWGKEKGKRKIPWVAWERMTLPKKEGGLGFKDLHNFNRALLAKQAWRIMTNPHSLLARLYKGMYHPHQSFLHAGTGNRVSFGWRSIQQGKELLQQGLRVRIGNGQNTRIWSDPWLPTLPPRPASGPILDVNMTVADLWKADRREWDPVVFEGVLNPEDQQLASSLYLSKHSDKDSYEWAYTKNAKYSVKSGYWVATHVNIHEDEIIQPPQGSIDLKEKLWKLQITPKIRHFLWRGLSGAIATATQLRTRTIPADPICQRCCQEEETVNHILFTCSFANAVWRHVYSLVGQIRFSHSLEDNLRRLLLRATHPALNTSQRLAPFWIMWRLWKSRNDFLFKKIIRSPQVEANKGFHEANEWIEANSNDEATRIDQISQQRVTDRGPQWQPPPSGSLKCNFDSGFMQGRTFTNTGWIIRDSDGKVILSGCAKLQSATTPLQAEALGFLHVLHVVWAHGMRQICFEGDNKELISIINNCEDHSSIGSLLYDIRHWMAKLPLSSLNHINRERNSAADKMAQHTLNISSLYHLYSVPPPCLIPYFLFFGSVNRKLDLVSDLDVIGRSDLDEIMQRRSPPKHRHDGTSPLPLGMDWSPPPRNWNGRDTVWPHDFRTGWSYCVTVPSWTLLANSKNSDPVVFYRVQVSVQSLEGVTTTRGILKRFNDFLKLLADLKRAFPKQNFPSAPPRGILRVKSREMLEERRYSLEDWMTKLLSNIELARSVVVASFLELEATARSACQVVDQNASDSNDDGNITSLSSLVYPNLSFLHSGGSSLLSSDYSSDTAYETSELGSASLGQDDVSETGTGDLTLDEDLTNPTEKLVKFTMSNIDKGLSMSQTSIEQLDDFPKHRVHLGYATDITEANLYNGKASKGVFRANDDLRRLSESETSQSVMHDRKLSAESTNEFPSLAGETSISGIQLDVHHGISVGNLEMPGSGRIVLPLKMHNKLNRILLTMNERLLNSKTDMEDLIARLNQETAVKEYLNRRVDDLEVELETTKQRNKENLEQALMTERQSVTQMQWDMEEFRQKTFEMELKLKSKEDGSSHAKSSGNSTIDESHELLQEMDATKQQLEDLSRRYVELESKSKADIKVLVREVKSLRRSHMELEKELSRSLTEKSDTEKLLQQERKIVENKLKARKKLVSDCKILHDRLKVNNTNLSMDEQCNLREDLSEVSNALQG</sequence>
<feature type="domain" description="PX" evidence="13">
    <location>
        <begin position="1890"/>
        <end position="2007"/>
    </location>
</feature>
<dbReference type="CDD" id="cd06222">
    <property type="entry name" value="RNase_H_like"/>
    <property type="match status" value="1"/>
</dbReference>
<dbReference type="InterPro" id="IPR026960">
    <property type="entry name" value="RVT-Znf"/>
</dbReference>
<feature type="compositionally biased region" description="Acidic residues" evidence="12">
    <location>
        <begin position="323"/>
        <end position="333"/>
    </location>
</feature>
<dbReference type="SMART" id="SM00312">
    <property type="entry name" value="PX"/>
    <property type="match status" value="1"/>
</dbReference>
<dbReference type="GO" id="GO:0005829">
    <property type="term" value="C:cytosol"/>
    <property type="evidence" value="ECO:0007669"/>
    <property type="project" value="UniProtKB-SubCell"/>
</dbReference>
<evidence type="ECO:0000256" key="6">
    <source>
        <dbReference type="ARBA" id="ARBA00022927"/>
    </source>
</evidence>
<keyword evidence="15" id="KW-0808">Transferase</keyword>
<feature type="region of interest" description="Disordered" evidence="12">
    <location>
        <begin position="432"/>
        <end position="467"/>
    </location>
</feature>
<reference evidence="15 16" key="1">
    <citation type="submission" date="2020-12" db="EMBL/GenBank/DDBJ databases">
        <title>Concerted genomic and epigenomic changes stabilize Arabidopsis allopolyploids.</title>
        <authorList>
            <person name="Chen Z."/>
        </authorList>
    </citation>
    <scope>NUCLEOTIDE SEQUENCE [LARGE SCALE GENOMIC DNA]</scope>
    <source>
        <strain evidence="15">Allo738</strain>
        <tissue evidence="15">Leaf</tissue>
    </source>
</reference>
<keyword evidence="4" id="KW-0963">Cytoplasm</keyword>
<evidence type="ECO:0000256" key="11">
    <source>
        <dbReference type="SAM" id="Coils"/>
    </source>
</evidence>
<keyword evidence="7 11" id="KW-0175">Coiled coil</keyword>
<keyword evidence="3" id="KW-0813">Transport</keyword>
<dbReference type="InterPro" id="IPR002156">
    <property type="entry name" value="RNaseH_domain"/>
</dbReference>
<dbReference type="Pfam" id="PF13456">
    <property type="entry name" value="RVT_3"/>
    <property type="match status" value="1"/>
</dbReference>
<feature type="region of interest" description="Disordered" evidence="12">
    <location>
        <begin position="321"/>
        <end position="402"/>
    </location>
</feature>
<accession>A0A8T2A5J9</accession>
<evidence type="ECO:0000256" key="5">
    <source>
        <dbReference type="ARBA" id="ARBA00022753"/>
    </source>
</evidence>
<evidence type="ECO:0000259" key="13">
    <source>
        <dbReference type="PROSITE" id="PS50195"/>
    </source>
</evidence>
<evidence type="ECO:0000256" key="1">
    <source>
        <dbReference type="ARBA" id="ARBA00004481"/>
    </source>
</evidence>
<feature type="coiled-coil region" evidence="11">
    <location>
        <begin position="2329"/>
        <end position="2391"/>
    </location>
</feature>
<keyword evidence="8" id="KW-0446">Lipid-binding</keyword>
<dbReference type="InterPro" id="IPR025558">
    <property type="entry name" value="DUF4283"/>
</dbReference>
<dbReference type="InterPro" id="IPR025836">
    <property type="entry name" value="Zn_knuckle_CX2CX4HX4C"/>
</dbReference>
<keyword evidence="9" id="KW-0472">Membrane</keyword>
<dbReference type="Proteomes" id="UP000694240">
    <property type="component" value="Chromosome 9"/>
</dbReference>
<feature type="region of interest" description="Disordered" evidence="12">
    <location>
        <begin position="2063"/>
        <end position="2085"/>
    </location>
</feature>
<evidence type="ECO:0000256" key="12">
    <source>
        <dbReference type="SAM" id="MobiDB-lite"/>
    </source>
</evidence>
<dbReference type="GO" id="GO:0035091">
    <property type="term" value="F:phosphatidylinositol binding"/>
    <property type="evidence" value="ECO:0007669"/>
    <property type="project" value="InterPro"/>
</dbReference>
<evidence type="ECO:0000256" key="4">
    <source>
        <dbReference type="ARBA" id="ARBA00022490"/>
    </source>
</evidence>
<dbReference type="EMBL" id="JAEFBK010000009">
    <property type="protein sequence ID" value="KAG7567709.1"/>
    <property type="molecule type" value="Genomic_DNA"/>
</dbReference>